<feature type="non-terminal residue" evidence="1">
    <location>
        <position position="1"/>
    </location>
</feature>
<evidence type="ECO:0000313" key="1">
    <source>
        <dbReference type="EMBL" id="KFG51618.1"/>
    </source>
</evidence>
<name>A0A086L4Q0_TOXGO</name>
<protein>
    <submittedName>
        <fullName evidence="1">WD domain, G-beta repeat-containing protein</fullName>
    </submittedName>
</protein>
<accession>A0A086L4Q0</accession>
<comment type="caution">
    <text evidence="1">The sequence shown here is derived from an EMBL/GenBank/DDBJ whole genome shotgun (WGS) entry which is preliminary data.</text>
</comment>
<evidence type="ECO:0000313" key="2">
    <source>
        <dbReference type="Proteomes" id="UP000028828"/>
    </source>
</evidence>
<gene>
    <name evidence="1" type="ORF">TGP89_273800B</name>
</gene>
<organism evidence="1 2">
    <name type="scientific">Toxoplasma gondii p89</name>
    <dbReference type="NCBI Taxonomy" id="943119"/>
    <lineage>
        <taxon>Eukaryota</taxon>
        <taxon>Sar</taxon>
        <taxon>Alveolata</taxon>
        <taxon>Apicomplexa</taxon>
        <taxon>Conoidasida</taxon>
        <taxon>Coccidia</taxon>
        <taxon>Eucoccidiorida</taxon>
        <taxon>Eimeriorina</taxon>
        <taxon>Sarcocystidae</taxon>
        <taxon>Toxoplasma</taxon>
    </lineage>
</organism>
<dbReference type="VEuPathDB" id="ToxoDB:TGP89_273800B"/>
<proteinExistence type="predicted"/>
<dbReference type="AlphaFoldDB" id="A0A086L4Q0"/>
<dbReference type="EMBL" id="AEYI02000139">
    <property type="protein sequence ID" value="KFG51618.1"/>
    <property type="molecule type" value="Genomic_DNA"/>
</dbReference>
<dbReference type="Proteomes" id="UP000028828">
    <property type="component" value="Unassembled WGS sequence"/>
</dbReference>
<reference evidence="1 2" key="1">
    <citation type="submission" date="2014-03" db="EMBL/GenBank/DDBJ databases">
        <authorList>
            <person name="Sibley D."/>
            <person name="Venepally P."/>
            <person name="Karamycheva S."/>
            <person name="Hadjithomas M."/>
            <person name="Khan A."/>
            <person name="Brunk B."/>
            <person name="Roos D."/>
            <person name="Caler E."/>
            <person name="Lorenzi H."/>
        </authorList>
    </citation>
    <scope>NUCLEOTIDE SEQUENCE [LARGE SCALE GENOMIC DNA]</scope>
    <source>
        <strain evidence="2">p89</strain>
    </source>
</reference>
<sequence>SSSSGFFGGILGISAKSQKVIELPPCPKNIFWQSIPYQLETVRMVNKSKTEWMIRREDGKGYMVLVS</sequence>